<feature type="domain" description="Pyridoxamine 5'-phosphate oxidase N-terminal" evidence="3">
    <location>
        <begin position="63"/>
        <end position="185"/>
    </location>
</feature>
<dbReference type="EMBL" id="JABAGA010000001">
    <property type="protein sequence ID" value="NMF08717.1"/>
    <property type="molecule type" value="Genomic_DNA"/>
</dbReference>
<keyword evidence="1" id="KW-0175">Coiled coil</keyword>
<evidence type="ECO:0000256" key="1">
    <source>
        <dbReference type="SAM" id="Coils"/>
    </source>
</evidence>
<dbReference type="InterPro" id="IPR012349">
    <property type="entry name" value="Split_barrel_FMN-bd"/>
</dbReference>
<evidence type="ECO:0000256" key="2">
    <source>
        <dbReference type="SAM" id="MobiDB-lite"/>
    </source>
</evidence>
<dbReference type="AlphaFoldDB" id="A0A7X9XSI9"/>
<protein>
    <submittedName>
        <fullName evidence="4">Pyridoxamine 5'-phosphate oxidase family protein</fullName>
    </submittedName>
</protein>
<proteinExistence type="predicted"/>
<comment type="caution">
    <text evidence="4">The sequence shown here is derived from an EMBL/GenBank/DDBJ whole genome shotgun (WGS) entry which is preliminary data.</text>
</comment>
<feature type="coiled-coil region" evidence="1">
    <location>
        <begin position="207"/>
        <end position="248"/>
    </location>
</feature>
<reference evidence="4 5" key="1">
    <citation type="submission" date="2020-04" db="EMBL/GenBank/DDBJ databases">
        <authorList>
            <person name="Hitch T.C.A."/>
            <person name="Wylensek D."/>
            <person name="Clavel T."/>
        </authorList>
    </citation>
    <scope>NUCLEOTIDE SEQUENCE [LARGE SCALE GENOMIC DNA]</scope>
    <source>
        <strain evidence="4 5">BL-383-APC-2I</strain>
    </source>
</reference>
<sequence length="258" mass="28148">MTDLADAAAAHGRPSYNDLAYDAHVRARQHAAGAGHRVDDRPNLDGPGPGGGPGGFAFEGVDKKLIREADVFFLASVTGAGWPYVQHKGGPAGFVHVIDDRTLAFPDFPGNQQYVSAGNIDRDGRVCLFFVDFPTRRRLKVFGTARAVEAADDPEFIERLRDLGAGSDQEIRATIERAIVVDVNAVDANCAKHIKPRWDRAAVDARIDLYRADITELRDRVTELDDELAATRETLAAARAELAEVRRQLTETGPPHVE</sequence>
<dbReference type="SUPFAM" id="SSF50475">
    <property type="entry name" value="FMN-binding split barrel"/>
    <property type="match status" value="1"/>
</dbReference>
<dbReference type="PANTHER" id="PTHR42815:SF2">
    <property type="entry name" value="FAD-BINDING, PUTATIVE (AFU_ORTHOLOGUE AFUA_6G07600)-RELATED"/>
    <property type="match status" value="1"/>
</dbReference>
<dbReference type="InterPro" id="IPR011576">
    <property type="entry name" value="Pyridox_Oxase_N"/>
</dbReference>
<feature type="region of interest" description="Disordered" evidence="2">
    <location>
        <begin position="31"/>
        <end position="53"/>
    </location>
</feature>
<organism evidence="4 5">
    <name type="scientific">Corynebacterium xerosis</name>
    <dbReference type="NCBI Taxonomy" id="1725"/>
    <lineage>
        <taxon>Bacteria</taxon>
        <taxon>Bacillati</taxon>
        <taxon>Actinomycetota</taxon>
        <taxon>Actinomycetes</taxon>
        <taxon>Mycobacteriales</taxon>
        <taxon>Corynebacteriaceae</taxon>
        <taxon>Corynebacterium</taxon>
    </lineage>
</organism>
<name>A0A7X9XSI9_9CORY</name>
<evidence type="ECO:0000259" key="3">
    <source>
        <dbReference type="Pfam" id="PF01243"/>
    </source>
</evidence>
<dbReference type="PANTHER" id="PTHR42815">
    <property type="entry name" value="FAD-BINDING, PUTATIVE (AFU_ORTHOLOGUE AFUA_6G07600)-RELATED"/>
    <property type="match status" value="1"/>
</dbReference>
<evidence type="ECO:0000313" key="4">
    <source>
        <dbReference type="EMBL" id="NMF08717.1"/>
    </source>
</evidence>
<dbReference type="Pfam" id="PF01243">
    <property type="entry name" value="PNPOx_N"/>
    <property type="match status" value="1"/>
</dbReference>
<evidence type="ECO:0000313" key="5">
    <source>
        <dbReference type="Proteomes" id="UP000589552"/>
    </source>
</evidence>
<dbReference type="Gene3D" id="2.30.110.10">
    <property type="entry name" value="Electron Transport, Fmn-binding Protein, Chain A"/>
    <property type="match status" value="1"/>
</dbReference>
<dbReference type="RefSeq" id="WP_168937379.1">
    <property type="nucleotide sequence ID" value="NZ_JABAGA010000001.1"/>
</dbReference>
<gene>
    <name evidence="4" type="ORF">HF852_03695</name>
</gene>
<dbReference type="Proteomes" id="UP000589552">
    <property type="component" value="Unassembled WGS sequence"/>
</dbReference>
<accession>A0A7X9XSI9</accession>